<accession>A0A183FPR6</accession>
<evidence type="ECO:0000313" key="2">
    <source>
        <dbReference type="Proteomes" id="UP000050761"/>
    </source>
</evidence>
<dbReference type="WBParaSite" id="HPBE_0000963801-mRNA-1">
    <property type="protein sequence ID" value="HPBE_0000963801-mRNA-1"/>
    <property type="gene ID" value="HPBE_0000963801"/>
</dbReference>
<dbReference type="EMBL" id="UZAH01026501">
    <property type="protein sequence ID" value="VDO81644.1"/>
    <property type="molecule type" value="Genomic_DNA"/>
</dbReference>
<reference evidence="1 2" key="1">
    <citation type="submission" date="2018-11" db="EMBL/GenBank/DDBJ databases">
        <authorList>
            <consortium name="Pathogen Informatics"/>
        </authorList>
    </citation>
    <scope>NUCLEOTIDE SEQUENCE [LARGE SCALE GENOMIC DNA]</scope>
</reference>
<gene>
    <name evidence="1" type="ORF">HPBE_LOCUS9639</name>
</gene>
<name>A0A183FPR6_HELPZ</name>
<proteinExistence type="predicted"/>
<dbReference type="AlphaFoldDB" id="A0A183FPR6"/>
<sequence length="106" mass="11672">MTSIKTKRLLPCYRTLNLQITQAVVNGARFVIKRARGLVRKLLPSLRESPQQGIQAREWTPGRAIQAAGVKTAVVAQVVSAAGFYAVRVQKRILLGKCAENASNLW</sequence>
<dbReference type="Proteomes" id="UP000050761">
    <property type="component" value="Unassembled WGS sequence"/>
</dbReference>
<organism evidence="2 3">
    <name type="scientific">Heligmosomoides polygyrus</name>
    <name type="common">Parasitic roundworm</name>
    <dbReference type="NCBI Taxonomy" id="6339"/>
    <lineage>
        <taxon>Eukaryota</taxon>
        <taxon>Metazoa</taxon>
        <taxon>Ecdysozoa</taxon>
        <taxon>Nematoda</taxon>
        <taxon>Chromadorea</taxon>
        <taxon>Rhabditida</taxon>
        <taxon>Rhabditina</taxon>
        <taxon>Rhabditomorpha</taxon>
        <taxon>Strongyloidea</taxon>
        <taxon>Heligmosomidae</taxon>
        <taxon>Heligmosomoides</taxon>
    </lineage>
</organism>
<evidence type="ECO:0000313" key="3">
    <source>
        <dbReference type="WBParaSite" id="HPBE_0000963801-mRNA-1"/>
    </source>
</evidence>
<protein>
    <submittedName>
        <fullName evidence="3">Cystatin domain-containing protein</fullName>
    </submittedName>
</protein>
<reference evidence="3" key="2">
    <citation type="submission" date="2019-09" db="UniProtKB">
        <authorList>
            <consortium name="WormBaseParasite"/>
        </authorList>
    </citation>
    <scope>IDENTIFICATION</scope>
</reference>
<accession>A0A3P7ZBY9</accession>
<evidence type="ECO:0000313" key="1">
    <source>
        <dbReference type="EMBL" id="VDO81644.1"/>
    </source>
</evidence>
<keyword evidence="2" id="KW-1185">Reference proteome</keyword>